<keyword evidence="2" id="KW-1185">Reference proteome</keyword>
<dbReference type="Proteomes" id="UP000613177">
    <property type="component" value="Unassembled WGS sequence"/>
</dbReference>
<protein>
    <submittedName>
        <fullName evidence="1">Uncharacterized protein</fullName>
    </submittedName>
</protein>
<name>A0A8H7VVL3_9FUNG</name>
<evidence type="ECO:0000313" key="1">
    <source>
        <dbReference type="EMBL" id="KAG2228774.1"/>
    </source>
</evidence>
<accession>A0A8H7VVL3</accession>
<reference evidence="1" key="1">
    <citation type="submission" date="2021-01" db="EMBL/GenBank/DDBJ databases">
        <title>Metabolic potential, ecology and presence of endohyphal bacteria is reflected in genomic diversity of Mucoromycotina.</title>
        <authorList>
            <person name="Muszewska A."/>
            <person name="Okrasinska A."/>
            <person name="Steczkiewicz K."/>
            <person name="Drgas O."/>
            <person name="Orlowska M."/>
            <person name="Perlinska-Lenart U."/>
            <person name="Aleksandrzak-Piekarczyk T."/>
            <person name="Szatraj K."/>
            <person name="Zielenkiewicz U."/>
            <person name="Pilsyk S."/>
            <person name="Malc E."/>
            <person name="Mieczkowski P."/>
            <person name="Kruszewska J.S."/>
            <person name="Biernat P."/>
            <person name="Pawlowska J."/>
        </authorList>
    </citation>
    <scope>NUCLEOTIDE SEQUENCE</scope>
    <source>
        <strain evidence="1">WA0000018081</strain>
    </source>
</reference>
<organism evidence="1 2">
    <name type="scientific">Thamnidium elegans</name>
    <dbReference type="NCBI Taxonomy" id="101142"/>
    <lineage>
        <taxon>Eukaryota</taxon>
        <taxon>Fungi</taxon>
        <taxon>Fungi incertae sedis</taxon>
        <taxon>Mucoromycota</taxon>
        <taxon>Mucoromycotina</taxon>
        <taxon>Mucoromycetes</taxon>
        <taxon>Mucorales</taxon>
        <taxon>Mucorineae</taxon>
        <taxon>Mucoraceae</taxon>
        <taxon>Thamnidium</taxon>
    </lineage>
</organism>
<proteinExistence type="predicted"/>
<sequence length="348" mass="40907">MDEKELRKFNYEFIKENNPDKNFVLCTETLMKWVSSIPKKNQDLARLYLTKLTDRMEINYLNSTLETTYSIIPQNKRDLLEGDETDQVEQETIPQRYFAKSTQFTGLYPIEPVSKPSSSSTIDIPLKRESKRVRIEGGLFKNQRPTAIEPTVNYFCTSWSEKAKGKTVNILLQDLTSDPDGWKMKMNDIYELVFQAGILEDYFKKNTTLDKLCNIYKELEPSNFLAEQDEKSKLIAKMKQSLVALILYLRVKGEYRDDEHLVYGHLRRLLSNPTTSSPLWRHCKHVYIFYQQLGDMVILLPQIFDKIFFLQYPTSEMQPFIDLVKNNLPTHLTYTKRFSTILNENLEK</sequence>
<evidence type="ECO:0000313" key="2">
    <source>
        <dbReference type="Proteomes" id="UP000613177"/>
    </source>
</evidence>
<dbReference type="EMBL" id="JAEPRE010000360">
    <property type="protein sequence ID" value="KAG2228774.1"/>
    <property type="molecule type" value="Genomic_DNA"/>
</dbReference>
<comment type="caution">
    <text evidence="1">The sequence shown here is derived from an EMBL/GenBank/DDBJ whole genome shotgun (WGS) entry which is preliminary data.</text>
</comment>
<dbReference type="OrthoDB" id="10359031at2759"/>
<gene>
    <name evidence="1" type="ORF">INT48_008420</name>
</gene>
<dbReference type="AlphaFoldDB" id="A0A8H7VVL3"/>